<evidence type="ECO:0000313" key="4">
    <source>
        <dbReference type="Proteomes" id="UP000248214"/>
    </source>
</evidence>
<dbReference type="AlphaFoldDB" id="A0A323TKK3"/>
<evidence type="ECO:0000313" key="3">
    <source>
        <dbReference type="EMBL" id="PYZ94626.1"/>
    </source>
</evidence>
<keyword evidence="2" id="KW-0812">Transmembrane</keyword>
<dbReference type="Proteomes" id="UP000248214">
    <property type="component" value="Unassembled WGS sequence"/>
</dbReference>
<dbReference type="EMBL" id="PDOD01000001">
    <property type="protein sequence ID" value="PYZ94626.1"/>
    <property type="molecule type" value="Genomic_DNA"/>
</dbReference>
<reference evidence="3 4" key="1">
    <citation type="submission" date="2017-10" db="EMBL/GenBank/DDBJ databases">
        <title>Bacillus sp. nov., a halophilic bacterium isolated from a Keqin Lake.</title>
        <authorList>
            <person name="Wang H."/>
        </authorList>
    </citation>
    <scope>NUCLEOTIDE SEQUENCE [LARGE SCALE GENOMIC DNA]</scope>
    <source>
        <strain evidence="3 4">KQ-12</strain>
    </source>
</reference>
<gene>
    <name evidence="3" type="ORF">CR194_03590</name>
</gene>
<evidence type="ECO:0000256" key="2">
    <source>
        <dbReference type="SAM" id="Phobius"/>
    </source>
</evidence>
<dbReference type="RefSeq" id="WP_110608258.1">
    <property type="nucleotide sequence ID" value="NZ_PDOD01000001.1"/>
</dbReference>
<keyword evidence="2" id="KW-0472">Membrane</keyword>
<feature type="transmembrane region" description="Helical" evidence="2">
    <location>
        <begin position="13"/>
        <end position="31"/>
    </location>
</feature>
<feature type="region of interest" description="Disordered" evidence="1">
    <location>
        <begin position="101"/>
        <end position="148"/>
    </location>
</feature>
<sequence>MANKEEQQNEQSSLNYVLIGSALGAGAGLLSSSDKGKKVLRTVATSQVMKMVGSELTKSVQDMVTEQAVGSVKKSISSYIQKAENKIPLPIPNKVTEKLEEKIGLNENDEDEETTSEAEEEAAPTEEEYEESSSEDYDELKEENKNLNERLDKIEEMLTKLADSK</sequence>
<proteinExistence type="predicted"/>
<evidence type="ECO:0000256" key="1">
    <source>
        <dbReference type="SAM" id="MobiDB-lite"/>
    </source>
</evidence>
<dbReference type="OrthoDB" id="2940430at2"/>
<accession>A0A323TKK3</accession>
<keyword evidence="2" id="KW-1133">Transmembrane helix</keyword>
<comment type="caution">
    <text evidence="3">The sequence shown here is derived from an EMBL/GenBank/DDBJ whole genome shotgun (WGS) entry which is preliminary data.</text>
</comment>
<protein>
    <submittedName>
        <fullName evidence="3">Gas vesicle protein GvpP</fullName>
    </submittedName>
</protein>
<name>A0A323TKK3_9BACI</name>
<organism evidence="3 4">
    <name type="scientific">Salipaludibacillus keqinensis</name>
    <dbReference type="NCBI Taxonomy" id="2045207"/>
    <lineage>
        <taxon>Bacteria</taxon>
        <taxon>Bacillati</taxon>
        <taxon>Bacillota</taxon>
        <taxon>Bacilli</taxon>
        <taxon>Bacillales</taxon>
        <taxon>Bacillaceae</taxon>
    </lineage>
</organism>
<feature type="compositionally biased region" description="Acidic residues" evidence="1">
    <location>
        <begin position="107"/>
        <end position="141"/>
    </location>
</feature>
<keyword evidence="4" id="KW-1185">Reference proteome</keyword>